<accession>A0A840KN14</accession>
<comment type="caution">
    <text evidence="2">The sequence shown here is derived from an EMBL/GenBank/DDBJ whole genome shotgun (WGS) entry which is preliminary data.</text>
</comment>
<dbReference type="EMBL" id="JACHLE010000008">
    <property type="protein sequence ID" value="MBB4808222.1"/>
    <property type="molecule type" value="Genomic_DNA"/>
</dbReference>
<evidence type="ECO:0000313" key="2">
    <source>
        <dbReference type="EMBL" id="MBB4808222.1"/>
    </source>
</evidence>
<keyword evidence="1" id="KW-1133">Transmembrane helix</keyword>
<dbReference type="RefSeq" id="WP_184191941.1">
    <property type="nucleotide sequence ID" value="NZ_JACHLE010000008.1"/>
</dbReference>
<organism evidence="2 3">
    <name type="scientific">Chryseobacterium defluvii</name>
    <dbReference type="NCBI Taxonomy" id="160396"/>
    <lineage>
        <taxon>Bacteria</taxon>
        <taxon>Pseudomonadati</taxon>
        <taxon>Bacteroidota</taxon>
        <taxon>Flavobacteriia</taxon>
        <taxon>Flavobacteriales</taxon>
        <taxon>Weeksellaceae</taxon>
        <taxon>Chryseobacterium group</taxon>
        <taxon>Chryseobacterium</taxon>
    </lineage>
</organism>
<proteinExistence type="predicted"/>
<evidence type="ECO:0000313" key="3">
    <source>
        <dbReference type="Proteomes" id="UP000592180"/>
    </source>
</evidence>
<feature type="transmembrane region" description="Helical" evidence="1">
    <location>
        <begin position="36"/>
        <end position="59"/>
    </location>
</feature>
<evidence type="ECO:0000256" key="1">
    <source>
        <dbReference type="SAM" id="Phobius"/>
    </source>
</evidence>
<protein>
    <submittedName>
        <fullName evidence="2">LIVCS family branched-chain amino acid:cation transporter</fullName>
    </submittedName>
</protein>
<feature type="transmembrane region" description="Helical" evidence="1">
    <location>
        <begin position="12"/>
        <end position="30"/>
    </location>
</feature>
<dbReference type="Proteomes" id="UP000592180">
    <property type="component" value="Unassembled WGS sequence"/>
</dbReference>
<keyword evidence="3" id="KW-1185">Reference proteome</keyword>
<feature type="transmembrane region" description="Helical" evidence="1">
    <location>
        <begin position="71"/>
        <end position="92"/>
    </location>
</feature>
<name>A0A840KN14_9FLAO</name>
<keyword evidence="1" id="KW-0472">Membrane</keyword>
<dbReference type="AlphaFoldDB" id="A0A840KN14"/>
<keyword evidence="1" id="KW-0812">Transmembrane</keyword>
<sequence>MKDSTIMHIGKFTFGISFLLGNICFFGFFLGRIYEFAILGALLLVYGGILNALIFFYLLIYGSYHETQFKVCFRSAVIILINIPVIFLYSLLIGL</sequence>
<gene>
    <name evidence="2" type="ORF">HNP38_003563</name>
</gene>
<reference evidence="2 3" key="1">
    <citation type="submission" date="2020-08" db="EMBL/GenBank/DDBJ databases">
        <title>Functional genomics of gut bacteria from endangered species of beetles.</title>
        <authorList>
            <person name="Carlos-Shanley C."/>
        </authorList>
    </citation>
    <scope>NUCLEOTIDE SEQUENCE [LARGE SCALE GENOMIC DNA]</scope>
    <source>
        <strain evidence="2 3">S00151</strain>
    </source>
</reference>